<keyword evidence="1" id="KW-1133">Transmembrane helix</keyword>
<protein>
    <submittedName>
        <fullName evidence="3">Uncharacterized protein</fullName>
    </submittedName>
</protein>
<dbReference type="Proteomes" id="UP000434957">
    <property type="component" value="Unassembled WGS sequence"/>
</dbReference>
<evidence type="ECO:0000313" key="4">
    <source>
        <dbReference type="EMBL" id="KAE9353949.1"/>
    </source>
</evidence>
<dbReference type="EMBL" id="QXFV01000137">
    <property type="protein sequence ID" value="KAE9049029.1"/>
    <property type="molecule type" value="Genomic_DNA"/>
</dbReference>
<sequence length="196" mass="20323">MLPVIATLAVMLPVIETLAVMLAVMLPVIETLAVMLAVVATLAVIVSATEVEIALIVLGNATVTVPARVAATAIVGVTEIVIATGDALESAKVAEDVELEPIRRKSEEVATGETEVDARDPGSVILASAGVETKALEVAEAPVTSVTNGGSRRQEDGKASITTRLGNAYQDINHLTKQNGNLQLYLGKASYLLIVV</sequence>
<proteinExistence type="predicted"/>
<reference evidence="5 7" key="1">
    <citation type="submission" date="2018-09" db="EMBL/GenBank/DDBJ databases">
        <title>Genomic investigation of the strawberry pathogen Phytophthora fragariae indicates pathogenicity is determined by transcriptional variation in three key races.</title>
        <authorList>
            <person name="Adams T.M."/>
            <person name="Armitage A.D."/>
            <person name="Sobczyk M.K."/>
            <person name="Bates H.J."/>
            <person name="Dunwell J.M."/>
            <person name="Nellist C.F."/>
            <person name="Harrison R.J."/>
        </authorList>
    </citation>
    <scope>NUCLEOTIDE SEQUENCE [LARGE SCALE GENOMIC DNA]</scope>
    <source>
        <strain evidence="3 5">SCRP249</strain>
        <strain evidence="2 7">SCRP324</strain>
        <strain evidence="4 6">SCRP333</strain>
    </source>
</reference>
<evidence type="ECO:0000313" key="7">
    <source>
        <dbReference type="Proteomes" id="UP000435112"/>
    </source>
</evidence>
<evidence type="ECO:0000313" key="2">
    <source>
        <dbReference type="EMBL" id="KAE9042804.1"/>
    </source>
</evidence>
<dbReference type="Proteomes" id="UP000435112">
    <property type="component" value="Unassembled WGS sequence"/>
</dbReference>
<dbReference type="OrthoDB" id="10344786at2759"/>
<comment type="caution">
    <text evidence="3">The sequence shown here is derived from an EMBL/GenBank/DDBJ whole genome shotgun (WGS) entry which is preliminary data.</text>
</comment>
<feature type="transmembrane region" description="Helical" evidence="1">
    <location>
        <begin position="6"/>
        <end position="26"/>
    </location>
</feature>
<name>A0A6A3P615_9STRA</name>
<evidence type="ECO:0000313" key="3">
    <source>
        <dbReference type="EMBL" id="KAE9049029.1"/>
    </source>
</evidence>
<dbReference type="Proteomes" id="UP000429607">
    <property type="component" value="Unassembled WGS sequence"/>
</dbReference>
<evidence type="ECO:0000256" key="1">
    <source>
        <dbReference type="SAM" id="Phobius"/>
    </source>
</evidence>
<organism evidence="3 5">
    <name type="scientific">Phytophthora rubi</name>
    <dbReference type="NCBI Taxonomy" id="129364"/>
    <lineage>
        <taxon>Eukaryota</taxon>
        <taxon>Sar</taxon>
        <taxon>Stramenopiles</taxon>
        <taxon>Oomycota</taxon>
        <taxon>Peronosporomycetes</taxon>
        <taxon>Peronosporales</taxon>
        <taxon>Peronosporaceae</taxon>
        <taxon>Phytophthora</taxon>
    </lineage>
</organism>
<keyword evidence="6" id="KW-1185">Reference proteome</keyword>
<gene>
    <name evidence="3" type="ORF">PR001_g3592</name>
    <name evidence="2" type="ORF">PR002_g3700</name>
    <name evidence="4" type="ORF">PR003_g3607</name>
</gene>
<accession>A0A6A3P615</accession>
<evidence type="ECO:0000313" key="5">
    <source>
        <dbReference type="Proteomes" id="UP000429607"/>
    </source>
</evidence>
<evidence type="ECO:0000313" key="6">
    <source>
        <dbReference type="Proteomes" id="UP000434957"/>
    </source>
</evidence>
<keyword evidence="1" id="KW-0472">Membrane</keyword>
<keyword evidence="1" id="KW-0812">Transmembrane</keyword>
<feature type="transmembrane region" description="Helical" evidence="1">
    <location>
        <begin position="33"/>
        <end position="58"/>
    </location>
</feature>
<dbReference type="EMBL" id="QXFU01000138">
    <property type="protein sequence ID" value="KAE9042804.1"/>
    <property type="molecule type" value="Genomic_DNA"/>
</dbReference>
<dbReference type="AlphaFoldDB" id="A0A6A3P615"/>
<dbReference type="EMBL" id="QXFT01000128">
    <property type="protein sequence ID" value="KAE9353949.1"/>
    <property type="molecule type" value="Genomic_DNA"/>
</dbReference>